<proteinExistence type="predicted"/>
<dbReference type="Gene3D" id="3.30.559.10">
    <property type="entry name" value="Chloramphenicol acetyltransferase-like domain"/>
    <property type="match status" value="1"/>
</dbReference>
<dbReference type="GO" id="GO:0031177">
    <property type="term" value="F:phosphopantetheine binding"/>
    <property type="evidence" value="ECO:0007669"/>
    <property type="project" value="TreeGrafter"/>
</dbReference>
<feature type="signal peptide" evidence="2">
    <location>
        <begin position="1"/>
        <end position="20"/>
    </location>
</feature>
<keyword evidence="2" id="KW-0732">Signal</keyword>
<dbReference type="GO" id="GO:0047527">
    <property type="term" value="F:2,3-dihydroxybenzoate-serine ligase activity"/>
    <property type="evidence" value="ECO:0007669"/>
    <property type="project" value="TreeGrafter"/>
</dbReference>
<feature type="region of interest" description="Disordered" evidence="1">
    <location>
        <begin position="394"/>
        <end position="422"/>
    </location>
</feature>
<evidence type="ECO:0000256" key="2">
    <source>
        <dbReference type="SAM" id="SignalP"/>
    </source>
</evidence>
<feature type="compositionally biased region" description="Basic residues" evidence="1">
    <location>
        <begin position="413"/>
        <end position="422"/>
    </location>
</feature>
<protein>
    <recommendedName>
        <fullName evidence="3">Condensation domain-containing protein</fullName>
    </recommendedName>
</protein>
<accession>A0A2G7T5C6</accession>
<dbReference type="GO" id="GO:0009366">
    <property type="term" value="C:enterobactin synthetase complex"/>
    <property type="evidence" value="ECO:0007669"/>
    <property type="project" value="TreeGrafter"/>
</dbReference>
<dbReference type="InterPro" id="IPR001242">
    <property type="entry name" value="Condensation_dom"/>
</dbReference>
<comment type="caution">
    <text evidence="4">The sequence shown here is derived from an EMBL/GenBank/DDBJ whole genome shotgun (WGS) entry which is preliminary data.</text>
</comment>
<dbReference type="AlphaFoldDB" id="A0A2G7T5C6"/>
<dbReference type="GO" id="GO:0009239">
    <property type="term" value="P:enterobactin biosynthetic process"/>
    <property type="evidence" value="ECO:0007669"/>
    <property type="project" value="TreeGrafter"/>
</dbReference>
<evidence type="ECO:0000256" key="1">
    <source>
        <dbReference type="SAM" id="MobiDB-lite"/>
    </source>
</evidence>
<evidence type="ECO:0000313" key="4">
    <source>
        <dbReference type="EMBL" id="PII35108.1"/>
    </source>
</evidence>
<dbReference type="GO" id="GO:0043041">
    <property type="term" value="P:amino acid activation for nonribosomal peptide biosynthetic process"/>
    <property type="evidence" value="ECO:0007669"/>
    <property type="project" value="TreeGrafter"/>
</dbReference>
<gene>
    <name evidence="4" type="ORF">CTI11_16095</name>
</gene>
<name>A0A2G7T5C6_9FLAO</name>
<feature type="domain" description="Condensation" evidence="3">
    <location>
        <begin position="65"/>
        <end position="190"/>
    </location>
</feature>
<dbReference type="Pfam" id="PF00668">
    <property type="entry name" value="Condensation"/>
    <property type="match status" value="1"/>
</dbReference>
<feature type="region of interest" description="Disordered" evidence="1">
    <location>
        <begin position="434"/>
        <end position="465"/>
    </location>
</feature>
<dbReference type="PANTHER" id="PTHR45527:SF1">
    <property type="entry name" value="FATTY ACID SYNTHASE"/>
    <property type="match status" value="1"/>
</dbReference>
<feature type="chain" id="PRO_5013936488" description="Condensation domain-containing protein" evidence="2">
    <location>
        <begin position="21"/>
        <end position="465"/>
    </location>
</feature>
<organism evidence="4">
    <name type="scientific">Chryseobacterium sp. B5</name>
    <dbReference type="NCBI Taxonomy" id="2050562"/>
    <lineage>
        <taxon>Bacteria</taxon>
        <taxon>Pseudomonadati</taxon>
        <taxon>Bacteroidota</taxon>
        <taxon>Flavobacteriia</taxon>
        <taxon>Flavobacteriales</taxon>
        <taxon>Weeksellaceae</taxon>
        <taxon>Chryseobacterium group</taxon>
        <taxon>Chryseobacterium</taxon>
    </lineage>
</organism>
<feature type="compositionally biased region" description="Low complexity" evidence="1">
    <location>
        <begin position="455"/>
        <end position="465"/>
    </location>
</feature>
<feature type="region of interest" description="Disordered" evidence="1">
    <location>
        <begin position="187"/>
        <end position="245"/>
    </location>
</feature>
<dbReference type="SUPFAM" id="SSF52777">
    <property type="entry name" value="CoA-dependent acyltransferases"/>
    <property type="match status" value="1"/>
</dbReference>
<dbReference type="GO" id="GO:0005829">
    <property type="term" value="C:cytosol"/>
    <property type="evidence" value="ECO:0007669"/>
    <property type="project" value="TreeGrafter"/>
</dbReference>
<dbReference type="InterPro" id="IPR023213">
    <property type="entry name" value="CAT-like_dom_sf"/>
</dbReference>
<feature type="compositionally biased region" description="Low complexity" evidence="1">
    <location>
        <begin position="215"/>
        <end position="225"/>
    </location>
</feature>
<dbReference type="PANTHER" id="PTHR45527">
    <property type="entry name" value="NONRIBOSOMAL PEPTIDE SYNTHETASE"/>
    <property type="match status" value="1"/>
</dbReference>
<reference evidence="4" key="1">
    <citation type="submission" date="2017-10" db="EMBL/GenBank/DDBJ databases">
        <title>Chryseobacterium sp. B5 is a hydrocarbonoclastic and plant growth promoting bacterium.</title>
        <authorList>
            <person name="Thijs S."/>
            <person name="Gkorezis P."/>
            <person name="Van Hamme J."/>
        </authorList>
    </citation>
    <scope>NUCLEOTIDE SEQUENCE</scope>
    <source>
        <strain evidence="4">B5</strain>
    </source>
</reference>
<evidence type="ECO:0000259" key="3">
    <source>
        <dbReference type="Pfam" id="PF00668"/>
    </source>
</evidence>
<sequence length="465" mass="49040">MPACAAAAARPCALARTFHAAIRPALPCCPMPSASLWLPGSWRPTARPTTWPAAWTWKARWTRGAMAAALDDLVARHDILRTRITAGDDGQALQAVQPMQPDGATSLQMPVVDMPTQAALEDALAGFAQTPFALDRQAPLRACLYRLDAQRHVLALSLHHIAADGWSLRILVDELLHCYEARLRAQPPRTGTHAHPVRRLRGLGTPAPGRRRARAPAALLARTPGSGTRAAGAAPEPCARRRDRRGRGPAPLCLARRAVRCGARAGAGARRLAVHGHDGLAGPVAVPPERPAPHPRGHAHCQPGQGRDAWADRLSAQPAGAAGRCRTADGLWRTARTGAPGRAGCAAACGPAIRHAGRGAGARAPAGRASAVPGQVHAAGRHGARAQCRRRARAHADTDGRPGAFRPQPGLHRPGRGHRMRVHPRHGPVRCAAHRRLRGQPDPLRPAGGGRARCRAGGHCAGRPG</sequence>
<dbReference type="EMBL" id="PEKC01000061">
    <property type="protein sequence ID" value="PII35108.1"/>
    <property type="molecule type" value="Genomic_DNA"/>
</dbReference>